<feature type="transmembrane region" description="Helical" evidence="7">
    <location>
        <begin position="20"/>
        <end position="38"/>
    </location>
</feature>
<evidence type="ECO:0000256" key="6">
    <source>
        <dbReference type="ARBA" id="ARBA00023136"/>
    </source>
</evidence>
<evidence type="ECO:0000256" key="2">
    <source>
        <dbReference type="ARBA" id="ARBA00022676"/>
    </source>
</evidence>
<accession>A0A2P8FXS2</accession>
<keyword evidence="5 7" id="KW-1133">Transmembrane helix</keyword>
<dbReference type="Proteomes" id="UP000241964">
    <property type="component" value="Unassembled WGS sequence"/>
</dbReference>
<feature type="transmembrane region" description="Helical" evidence="7">
    <location>
        <begin position="524"/>
        <end position="546"/>
    </location>
</feature>
<dbReference type="PANTHER" id="PTHR43867">
    <property type="entry name" value="CELLULOSE SYNTHASE CATALYTIC SUBUNIT A [UDP-FORMING]"/>
    <property type="match status" value="1"/>
</dbReference>
<evidence type="ECO:0000256" key="5">
    <source>
        <dbReference type="ARBA" id="ARBA00022989"/>
    </source>
</evidence>
<dbReference type="Gene3D" id="3.20.20.80">
    <property type="entry name" value="Glycosidases"/>
    <property type="match status" value="1"/>
</dbReference>
<protein>
    <submittedName>
        <fullName evidence="8">Cellulose synthase/poly-beta-1,6-N-acetylglucosamine synthase-like glycosyltransferase</fullName>
    </submittedName>
</protein>
<evidence type="ECO:0000256" key="3">
    <source>
        <dbReference type="ARBA" id="ARBA00022679"/>
    </source>
</evidence>
<evidence type="ECO:0000313" key="9">
    <source>
        <dbReference type="Proteomes" id="UP000241964"/>
    </source>
</evidence>
<reference evidence="8 9" key="1">
    <citation type="submission" date="2018-03" db="EMBL/GenBank/DDBJ databases">
        <title>Genomic Encyclopedia of Archaeal and Bacterial Type Strains, Phase II (KMG-II): from individual species to whole genera.</title>
        <authorList>
            <person name="Goeker M."/>
        </authorList>
    </citation>
    <scope>NUCLEOTIDE SEQUENCE [LARGE SCALE GENOMIC DNA]</scope>
    <source>
        <strain evidence="8 9">DSM 29057</strain>
    </source>
</reference>
<name>A0A2P8FXS2_9BACT</name>
<dbReference type="InterPro" id="IPR017853">
    <property type="entry name" value="GH"/>
</dbReference>
<dbReference type="GO" id="GO:0005886">
    <property type="term" value="C:plasma membrane"/>
    <property type="evidence" value="ECO:0007669"/>
    <property type="project" value="TreeGrafter"/>
</dbReference>
<dbReference type="InterPro" id="IPR029044">
    <property type="entry name" value="Nucleotide-diphossugar_trans"/>
</dbReference>
<keyword evidence="2" id="KW-0328">Glycosyltransferase</keyword>
<dbReference type="SUPFAM" id="SSF51445">
    <property type="entry name" value="(Trans)glycosidases"/>
    <property type="match status" value="1"/>
</dbReference>
<comment type="caution">
    <text evidence="8">The sequence shown here is derived from an EMBL/GenBank/DDBJ whole genome shotgun (WGS) entry which is preliminary data.</text>
</comment>
<dbReference type="Gene3D" id="3.90.550.10">
    <property type="entry name" value="Spore Coat Polysaccharide Biosynthesis Protein SpsA, Chain A"/>
    <property type="match status" value="1"/>
</dbReference>
<dbReference type="AlphaFoldDB" id="A0A2P8FXS2"/>
<comment type="subcellular location">
    <subcellularLocation>
        <location evidence="1">Membrane</location>
        <topology evidence="1">Multi-pass membrane protein</topology>
    </subcellularLocation>
</comment>
<proteinExistence type="predicted"/>
<feature type="transmembrane region" description="Helical" evidence="7">
    <location>
        <begin position="334"/>
        <end position="353"/>
    </location>
</feature>
<keyword evidence="4 7" id="KW-0812">Transmembrane</keyword>
<dbReference type="EMBL" id="PYAS01000009">
    <property type="protein sequence ID" value="PSL26524.1"/>
    <property type="molecule type" value="Genomic_DNA"/>
</dbReference>
<keyword evidence="6 7" id="KW-0472">Membrane</keyword>
<feature type="transmembrane region" description="Helical" evidence="7">
    <location>
        <begin position="466"/>
        <end position="487"/>
    </location>
</feature>
<feature type="transmembrane region" description="Helical" evidence="7">
    <location>
        <begin position="44"/>
        <end position="63"/>
    </location>
</feature>
<dbReference type="OrthoDB" id="9802773at2"/>
<sequence>MKQALYVKPPTRKQLIMLRLMIFFGLASMGFFLSSVLSETVRGYAPLYWMLVVTFMYTCLKVLHEWYHYLFITVPPTPPLTRRYTVDIFTTFCAGEPYEMIVETLTAIQAITYPHETYLCDEADDPYLRNVCAQLGVHHVTRTDKRNAKAGNINNALSISKGELCVVLDPDHVPFPDFLDPIVSHFDNPEIGYVQIVQAYKNHDEGLIAKGAAQQTYQFYGPMMMTMNHYGTVLAIGANCTFRRTALDSIGGHAAGLAEDMHTSMQLHAKGWKSVYVPAVLARGLVPSTLSAYYKQQLKWSRGVFDLFVHVYPKLFSKFTWAQRIHYGTIPLHYLSGFIFLINFLIPILALVLDVSPMHFDLTDFLLVSLPMAFCVILIRHFVQWWVMEDEERGFHVVGGLLMIGTWWIFMLGVLYTISGKKIPYVPTPKDGNEANNWPLNIPNLAVLGVSLLAIVYGLYQDLNPYNLIMAGFAGLNCFFMCFTIAASRQQQIREFSGSSPALDNVFKAIKELKGNFWILRRRIYSGVRTSAFLITVLLISVIVYFRRFNPALEYNLAVAKENQVYALSLTKQKPPRQPDVPALFRAMGLREPDTSVAHTGKFNPFFEGTRGVNYTKGHNWSRRYPAFTKHELQADLRQMRNAGINAIRHFGPGIYDYNILMATGRTGIKVHYTFWVPETLDFVDDQRGADDLSDEILTTVSRLQNQKHIVSWNIGNAAIQRHRRSERTEEQKQYLYWLKKVTAAIKKIDGTRPVTVDLELNAETQGLAYLIKQIAPTIDAVGLVLTDVEKKPEESALRGLAVPFYFSYIGADAFAGGRDRRTGTFISNWQDEKIFEQVSFDGLHDYAGRPKHSFQMLESIWGNRNLPQPATHFKILKPALATFEGSSLDYHAIVLQNGQWKVIQEPATGMRFEWKLVRTDGFNNPVEMIDAGNGPRLSLTIPKHPSLYRLYLYVVQNGVVNEIIESQLNTPLRPEHATRAVSGPHPMLQQND</sequence>
<dbReference type="Pfam" id="PF13641">
    <property type="entry name" value="Glyco_tranf_2_3"/>
    <property type="match status" value="1"/>
</dbReference>
<evidence type="ECO:0000256" key="4">
    <source>
        <dbReference type="ARBA" id="ARBA00022692"/>
    </source>
</evidence>
<evidence type="ECO:0000313" key="8">
    <source>
        <dbReference type="EMBL" id="PSL26524.1"/>
    </source>
</evidence>
<keyword evidence="3 8" id="KW-0808">Transferase</keyword>
<keyword evidence="9" id="KW-1185">Reference proteome</keyword>
<evidence type="ECO:0000256" key="1">
    <source>
        <dbReference type="ARBA" id="ARBA00004141"/>
    </source>
</evidence>
<dbReference type="InterPro" id="IPR050321">
    <property type="entry name" value="Glycosyltr_2/OpgH_subfam"/>
</dbReference>
<organism evidence="8 9">
    <name type="scientific">Dyadobacter jiangsuensis</name>
    <dbReference type="NCBI Taxonomy" id="1591085"/>
    <lineage>
        <taxon>Bacteria</taxon>
        <taxon>Pseudomonadati</taxon>
        <taxon>Bacteroidota</taxon>
        <taxon>Cytophagia</taxon>
        <taxon>Cytophagales</taxon>
        <taxon>Spirosomataceae</taxon>
        <taxon>Dyadobacter</taxon>
    </lineage>
</organism>
<dbReference type="GO" id="GO:0016758">
    <property type="term" value="F:hexosyltransferase activity"/>
    <property type="evidence" value="ECO:0007669"/>
    <property type="project" value="TreeGrafter"/>
</dbReference>
<gene>
    <name evidence="8" type="ORF">CLV60_10915</name>
</gene>
<feature type="transmembrane region" description="Helical" evidence="7">
    <location>
        <begin position="438"/>
        <end position="460"/>
    </location>
</feature>
<dbReference type="CDD" id="cd06421">
    <property type="entry name" value="CESA_CelA_like"/>
    <property type="match status" value="1"/>
</dbReference>
<feature type="transmembrane region" description="Helical" evidence="7">
    <location>
        <begin position="365"/>
        <end position="383"/>
    </location>
</feature>
<feature type="transmembrane region" description="Helical" evidence="7">
    <location>
        <begin position="395"/>
        <end position="418"/>
    </location>
</feature>
<dbReference type="PANTHER" id="PTHR43867:SF2">
    <property type="entry name" value="CELLULOSE SYNTHASE CATALYTIC SUBUNIT A [UDP-FORMING]"/>
    <property type="match status" value="1"/>
</dbReference>
<evidence type="ECO:0000256" key="7">
    <source>
        <dbReference type="SAM" id="Phobius"/>
    </source>
</evidence>
<dbReference type="RefSeq" id="WP_106596890.1">
    <property type="nucleotide sequence ID" value="NZ_PYAS01000009.1"/>
</dbReference>
<dbReference type="SUPFAM" id="SSF53448">
    <property type="entry name" value="Nucleotide-diphospho-sugar transferases"/>
    <property type="match status" value="1"/>
</dbReference>